<dbReference type="Proteomes" id="UP000008810">
    <property type="component" value="Chromosome 4"/>
</dbReference>
<name>A0A0Q3ETB1_BRADI</name>
<sequence>MGSGLQVEIEELKKAYCIAYRPVMKLSGEQVIMVKLQGSTESWSQFLSTPWGSLRSPFTPEPHRPVRRTNRLEPVISEPFSGLLLAGTLPPRSILRTAASSPCVLTRLIHLCSRARPLLFCCAPYLALHALLAACLPTDLASPVSVLNRGRRALRRWRKRGRRRPPQFADALQWRRISTTSCGLDHNYGWSSDGTSDDVVAGGAAASMSPPPRLPGLPARPESGQNQARARGSSWRHTAAGRTQARASDSSWRHTAAGRNQARASSGSL</sequence>
<dbReference type="InParanoid" id="A0A0Q3ETB1"/>
<evidence type="ECO:0000256" key="1">
    <source>
        <dbReference type="SAM" id="MobiDB-lite"/>
    </source>
</evidence>
<reference evidence="2 3" key="1">
    <citation type="journal article" date="2010" name="Nature">
        <title>Genome sequencing and analysis of the model grass Brachypodium distachyon.</title>
        <authorList>
            <consortium name="International Brachypodium Initiative"/>
        </authorList>
    </citation>
    <scope>NUCLEOTIDE SEQUENCE [LARGE SCALE GENOMIC DNA]</scope>
    <source>
        <strain evidence="2 3">Bd21</strain>
    </source>
</reference>
<dbReference type="ExpressionAtlas" id="A0A0Q3ETB1">
    <property type="expression patterns" value="baseline and differential"/>
</dbReference>
<dbReference type="EMBL" id="CM000883">
    <property type="protein sequence ID" value="KQJ90758.2"/>
    <property type="molecule type" value="Genomic_DNA"/>
</dbReference>
<organism evidence="2">
    <name type="scientific">Brachypodium distachyon</name>
    <name type="common">Purple false brome</name>
    <name type="synonym">Trachynia distachya</name>
    <dbReference type="NCBI Taxonomy" id="15368"/>
    <lineage>
        <taxon>Eukaryota</taxon>
        <taxon>Viridiplantae</taxon>
        <taxon>Streptophyta</taxon>
        <taxon>Embryophyta</taxon>
        <taxon>Tracheophyta</taxon>
        <taxon>Spermatophyta</taxon>
        <taxon>Magnoliopsida</taxon>
        <taxon>Liliopsida</taxon>
        <taxon>Poales</taxon>
        <taxon>Poaceae</taxon>
        <taxon>BOP clade</taxon>
        <taxon>Pooideae</taxon>
        <taxon>Stipodae</taxon>
        <taxon>Brachypodieae</taxon>
        <taxon>Brachypodium</taxon>
    </lineage>
</organism>
<reference evidence="2" key="2">
    <citation type="submission" date="2017-06" db="EMBL/GenBank/DDBJ databases">
        <title>WGS assembly of Brachypodium distachyon.</title>
        <authorList>
            <consortium name="The International Brachypodium Initiative"/>
            <person name="Lucas S."/>
            <person name="Harmon-Smith M."/>
            <person name="Lail K."/>
            <person name="Tice H."/>
            <person name="Grimwood J."/>
            <person name="Bruce D."/>
            <person name="Barry K."/>
            <person name="Shu S."/>
            <person name="Lindquist E."/>
            <person name="Wang M."/>
            <person name="Pitluck S."/>
            <person name="Vogel J.P."/>
            <person name="Garvin D.F."/>
            <person name="Mockler T.C."/>
            <person name="Schmutz J."/>
            <person name="Rokhsar D."/>
            <person name="Bevan M.W."/>
        </authorList>
    </citation>
    <scope>NUCLEOTIDE SEQUENCE</scope>
    <source>
        <strain evidence="2">Bd21</strain>
    </source>
</reference>
<dbReference type="Gramene" id="KQJ90758">
    <property type="protein sequence ID" value="KQJ90758"/>
    <property type="gene ID" value="BRADI_4g33965v3"/>
</dbReference>
<protein>
    <submittedName>
        <fullName evidence="2 3">Uncharacterized protein</fullName>
    </submittedName>
</protein>
<proteinExistence type="predicted"/>
<evidence type="ECO:0000313" key="2">
    <source>
        <dbReference type="EMBL" id="KQJ90758.2"/>
    </source>
</evidence>
<gene>
    <name evidence="2" type="ORF">BRADI_4g33965v3</name>
</gene>
<reference evidence="3" key="3">
    <citation type="submission" date="2018-08" db="UniProtKB">
        <authorList>
            <consortium name="EnsemblPlants"/>
        </authorList>
    </citation>
    <scope>IDENTIFICATION</scope>
    <source>
        <strain evidence="3">cv. Bd21</strain>
    </source>
</reference>
<feature type="region of interest" description="Disordered" evidence="1">
    <location>
        <begin position="201"/>
        <end position="269"/>
    </location>
</feature>
<accession>A0A0Q3ETB1</accession>
<dbReference type="EnsemblPlants" id="KQJ90758">
    <property type="protein sequence ID" value="KQJ90758"/>
    <property type="gene ID" value="BRADI_4g33965v3"/>
</dbReference>
<evidence type="ECO:0000313" key="3">
    <source>
        <dbReference type="EnsemblPlants" id="KQJ90758"/>
    </source>
</evidence>
<dbReference type="AlphaFoldDB" id="A0A0Q3ETB1"/>
<keyword evidence="4" id="KW-1185">Reference proteome</keyword>
<evidence type="ECO:0000313" key="4">
    <source>
        <dbReference type="Proteomes" id="UP000008810"/>
    </source>
</evidence>